<dbReference type="EMBL" id="JADOFV010000001">
    <property type="protein sequence ID" value="MBF7126281.1"/>
    <property type="molecule type" value="Genomic_DNA"/>
</dbReference>
<reference evidence="2" key="4">
    <citation type="submission" date="2020-11" db="EMBL/GenBank/DDBJ databases">
        <title>Antibiotic susceptibility profiles of Pediococcus pentosaceus from various origins and their implications for the safety assessment of strains with food-technology applications.</title>
        <authorList>
            <person name="Shani N."/>
            <person name="Oberhaensli S."/>
            <person name="Arias E."/>
        </authorList>
    </citation>
    <scope>NUCLEOTIDE SEQUENCE</scope>
    <source>
        <strain evidence="3">FAM 19164</strain>
        <strain evidence="2">FAM 24207</strain>
    </source>
</reference>
<dbReference type="Proteomes" id="UP001214131">
    <property type="component" value="Chromosome"/>
</dbReference>
<evidence type="ECO:0000313" key="1">
    <source>
        <dbReference type="EMBL" id="KAF0415249.1"/>
    </source>
</evidence>
<dbReference type="Gene3D" id="1.10.220.80">
    <property type="entry name" value="BH2638-like"/>
    <property type="match status" value="1"/>
</dbReference>
<name>A0A379BTL6_PEDPE</name>
<evidence type="ECO:0000313" key="2">
    <source>
        <dbReference type="EMBL" id="MBF7115330.1"/>
    </source>
</evidence>
<dbReference type="EMBL" id="CP118739">
    <property type="protein sequence ID" value="WEA57165.1"/>
    <property type="molecule type" value="Genomic_DNA"/>
</dbReference>
<dbReference type="Proteomes" id="UP000472573">
    <property type="component" value="Unassembled WGS sequence"/>
</dbReference>
<dbReference type="NCBIfam" id="NF003353">
    <property type="entry name" value="PRK04387.1"/>
    <property type="match status" value="1"/>
</dbReference>
<reference evidence="4 7" key="5">
    <citation type="submission" date="2023-02" db="EMBL/GenBank/DDBJ databases">
        <title>Comparative genomics and fermentation flavor characterization of five lactic acid bacteria reveal flavor biosynthesis metabolic pathways in fermented muskmelon puree.</title>
        <authorList>
            <person name="Yuan L."/>
            <person name="Li M."/>
            <person name="Xu X."/>
            <person name="Lao F."/>
            <person name="Wu J."/>
        </authorList>
    </citation>
    <scope>NUCLEOTIDE SEQUENCE [LARGE SCALE GENOMIC DNA]</scope>
    <source>
        <strain evidence="4 7">Ca-4</strain>
    </source>
</reference>
<protein>
    <submittedName>
        <fullName evidence="2">UPF0223 family protein</fullName>
    </submittedName>
</protein>
<evidence type="ECO:0000313" key="4">
    <source>
        <dbReference type="EMBL" id="WEA57165.1"/>
    </source>
</evidence>
<evidence type="ECO:0000313" key="6">
    <source>
        <dbReference type="Proteomes" id="UP001194632"/>
    </source>
</evidence>
<dbReference type="Pfam" id="PF05256">
    <property type="entry name" value="UPF0223"/>
    <property type="match status" value="1"/>
</dbReference>
<dbReference type="Proteomes" id="UP000743107">
    <property type="component" value="Unassembled WGS sequence"/>
</dbReference>
<dbReference type="InterPro" id="IPR007920">
    <property type="entry name" value="UPF0223"/>
</dbReference>
<evidence type="ECO:0000313" key="3">
    <source>
        <dbReference type="EMBL" id="MBF7126281.1"/>
    </source>
</evidence>
<dbReference type="PIRSF" id="PIRSF037260">
    <property type="entry name" value="UPF0223"/>
    <property type="match status" value="1"/>
</dbReference>
<keyword evidence="5" id="KW-1185">Reference proteome</keyword>
<reference evidence="1" key="2">
    <citation type="submission" date="2019-12" db="EMBL/GenBank/DDBJ databases">
        <title>SpeciesPrimer: A bioinformatics pipeline dedicated to the design of qPCR primers for the quantification of bacterial species.</title>
        <authorList>
            <person name="Dreier M."/>
            <person name="Berthoud H."/>
            <person name="Shani N."/>
            <person name="Wechsler D."/>
            <person name="Junier P."/>
        </authorList>
    </citation>
    <scope>NUCLEOTIDE SEQUENCE</scope>
    <source>
        <strain evidence="1">FAM13073</strain>
    </source>
</reference>
<evidence type="ECO:0000313" key="7">
    <source>
        <dbReference type="Proteomes" id="UP001214131"/>
    </source>
</evidence>
<dbReference type="AlphaFoldDB" id="A0A379BTL6"/>
<organism evidence="2 6">
    <name type="scientific">Pediococcus pentosaceus</name>
    <dbReference type="NCBI Taxonomy" id="1255"/>
    <lineage>
        <taxon>Bacteria</taxon>
        <taxon>Bacillati</taxon>
        <taxon>Bacillota</taxon>
        <taxon>Bacilli</taxon>
        <taxon>Lactobacillales</taxon>
        <taxon>Lactobacillaceae</taxon>
        <taxon>Pediococcus</taxon>
    </lineage>
</organism>
<accession>A0A379BTL6</accession>
<dbReference type="RefSeq" id="WP_060743765.1">
    <property type="nucleotide sequence ID" value="NZ_CAKMAM010000001.1"/>
</dbReference>
<dbReference type="Proteomes" id="UP001194632">
    <property type="component" value="Unassembled WGS sequence"/>
</dbReference>
<sequence>MSIKETFSYPIDERWNTAELTDVINFFAIVEKAYQEGVKREKFVESYRKFQAVVPNKSEEKRLFREFLSNSGMEPFLAVKQLKDLNIKKIKVIENEKYR</sequence>
<dbReference type="EMBL" id="WENB01000001">
    <property type="protein sequence ID" value="KAF0415249.1"/>
    <property type="molecule type" value="Genomic_DNA"/>
</dbReference>
<dbReference type="SUPFAM" id="SSF158504">
    <property type="entry name" value="BH2638-like"/>
    <property type="match status" value="1"/>
</dbReference>
<reference evidence="5" key="3">
    <citation type="submission" date="2020-03" db="EMBL/GenBank/DDBJ databases">
        <title>SpeciesPrimer: A bioinformatics pipeline dedicated to the design of qPCR primers for the quantification of bacterial species.</title>
        <authorList>
            <person name="Dreier M."/>
            <person name="Berthoud H."/>
            <person name="Shani N."/>
            <person name="Wechsler D."/>
            <person name="Junier P."/>
        </authorList>
    </citation>
    <scope>NUCLEOTIDE SEQUENCE [LARGE SCALE GENOMIC DNA]</scope>
    <source>
        <strain evidence="5">FAM13073</strain>
    </source>
</reference>
<dbReference type="EMBL" id="JADOFP010000005">
    <property type="protein sequence ID" value="MBF7115330.1"/>
    <property type="molecule type" value="Genomic_DNA"/>
</dbReference>
<evidence type="ECO:0000313" key="5">
    <source>
        <dbReference type="Proteomes" id="UP000472573"/>
    </source>
</evidence>
<reference evidence="1 5" key="1">
    <citation type="submission" date="2019-10" db="EMBL/GenBank/DDBJ databases">
        <authorList>
            <person name="Irmler S."/>
            <person name="Berthoud H."/>
            <person name="Roetschi A."/>
            <person name="Arias E."/>
            <person name="Shani N."/>
            <person name="Wuethrich D."/>
            <person name="Bruggmann R."/>
        </authorList>
    </citation>
    <scope>NUCLEOTIDE SEQUENCE [LARGE SCALE GENOMIC DNA]</scope>
    <source>
        <strain evidence="1 5">FAM13073</strain>
    </source>
</reference>
<dbReference type="InterPro" id="IPR023324">
    <property type="entry name" value="BH2638-like_sf"/>
</dbReference>
<gene>
    <name evidence="1" type="ORF">GBO79_02700</name>
    <name evidence="2" type="ORF">ITQ90_07545</name>
    <name evidence="3" type="ORF">ITQ97_00315</name>
    <name evidence="4" type="ORF">PWB86_08255</name>
</gene>
<proteinExistence type="predicted"/>